<keyword evidence="3" id="KW-1185">Reference proteome</keyword>
<gene>
    <name evidence="2" type="ORF">Purlil1_13819</name>
</gene>
<accession>A0ABR0BD02</accession>
<protein>
    <submittedName>
        <fullName evidence="2">Uncharacterized protein</fullName>
    </submittedName>
</protein>
<evidence type="ECO:0000313" key="2">
    <source>
        <dbReference type="EMBL" id="KAK4068332.1"/>
    </source>
</evidence>
<evidence type="ECO:0000256" key="1">
    <source>
        <dbReference type="SAM" id="MobiDB-lite"/>
    </source>
</evidence>
<dbReference type="Proteomes" id="UP001287286">
    <property type="component" value="Unassembled WGS sequence"/>
</dbReference>
<proteinExistence type="predicted"/>
<sequence>MALNPLNYTKIPQETLLDIYMFVRGAKFSHIVGQIKALRTKGRDDVVAILFRLMREEDYQKFMELWNGPSNHFDKYFKAQESIFSNVPILFPTMAKQARNPERCFVCGETDEFNGSCTVSKKCGNCAAHATCWYRVLAQSLDPLYGPCFCVDKSPAERWGKCSSLANYRDPNDKQDKILVNDSEMALQRATEALERCRKQDKPALPTRRKLKRSHGADDAIVRSAKRAKPSENDGVDAGPPPDTAKKSSKRDRDEAGLSTDSSSDAENAEAKKARINTSQGEEFVAIAKNDDPTRAEGIPVKPEPAD</sequence>
<dbReference type="EMBL" id="JAWRVI010000315">
    <property type="protein sequence ID" value="KAK4068332.1"/>
    <property type="molecule type" value="Genomic_DNA"/>
</dbReference>
<evidence type="ECO:0000313" key="3">
    <source>
        <dbReference type="Proteomes" id="UP001287286"/>
    </source>
</evidence>
<organism evidence="2 3">
    <name type="scientific">Purpureocillium lilacinum</name>
    <name type="common">Paecilomyces lilacinus</name>
    <dbReference type="NCBI Taxonomy" id="33203"/>
    <lineage>
        <taxon>Eukaryota</taxon>
        <taxon>Fungi</taxon>
        <taxon>Dikarya</taxon>
        <taxon>Ascomycota</taxon>
        <taxon>Pezizomycotina</taxon>
        <taxon>Sordariomycetes</taxon>
        <taxon>Hypocreomycetidae</taxon>
        <taxon>Hypocreales</taxon>
        <taxon>Ophiocordycipitaceae</taxon>
        <taxon>Purpureocillium</taxon>
    </lineage>
</organism>
<reference evidence="2 3" key="1">
    <citation type="journal article" date="2024" name="Microbiol. Resour. Announc.">
        <title>Genome annotations for the ascomycete fungi Trichoderma harzianum, Trichoderma aggressivum, and Purpureocillium lilacinum.</title>
        <authorList>
            <person name="Beijen E.P.W."/>
            <person name="Ohm R.A."/>
        </authorList>
    </citation>
    <scope>NUCLEOTIDE SEQUENCE [LARGE SCALE GENOMIC DNA]</scope>
    <source>
        <strain evidence="2 3">CBS 150709</strain>
    </source>
</reference>
<comment type="caution">
    <text evidence="2">The sequence shown here is derived from an EMBL/GenBank/DDBJ whole genome shotgun (WGS) entry which is preliminary data.</text>
</comment>
<feature type="region of interest" description="Disordered" evidence="1">
    <location>
        <begin position="194"/>
        <end position="307"/>
    </location>
</feature>
<name>A0ABR0BD02_PURLI</name>